<feature type="region of interest" description="Disordered" evidence="1">
    <location>
        <begin position="1"/>
        <end position="41"/>
    </location>
</feature>
<dbReference type="EMBL" id="BMZS01000010">
    <property type="protein sequence ID" value="GHD57907.1"/>
    <property type="molecule type" value="Genomic_DNA"/>
</dbReference>
<evidence type="ECO:0000313" key="3">
    <source>
        <dbReference type="Proteomes" id="UP000630353"/>
    </source>
</evidence>
<reference evidence="2" key="1">
    <citation type="journal article" date="2014" name="Int. J. Syst. Evol. Microbiol.">
        <title>Complete genome sequence of Corynebacterium casei LMG S-19264T (=DSM 44701T), isolated from a smear-ripened cheese.</title>
        <authorList>
            <consortium name="US DOE Joint Genome Institute (JGI-PGF)"/>
            <person name="Walter F."/>
            <person name="Albersmeier A."/>
            <person name="Kalinowski J."/>
            <person name="Ruckert C."/>
        </authorList>
    </citation>
    <scope>NUCLEOTIDE SEQUENCE</scope>
    <source>
        <strain evidence="2">KCTC 42651</strain>
    </source>
</reference>
<dbReference type="RefSeq" id="WP_189992935.1">
    <property type="nucleotide sequence ID" value="NZ_BMZS01000010.1"/>
</dbReference>
<protein>
    <submittedName>
        <fullName evidence="2">Uncharacterized protein</fullName>
    </submittedName>
</protein>
<sequence length="67" mass="6264">MVDVVAGGISQVQPTFSAKASAPPPPPAAKPVGATGSLPGQAGAGLGDLQSVAASSVARGQIVDIAA</sequence>
<proteinExistence type="predicted"/>
<reference evidence="2" key="2">
    <citation type="submission" date="2020-09" db="EMBL/GenBank/DDBJ databases">
        <authorList>
            <person name="Sun Q."/>
            <person name="Kim S."/>
        </authorList>
    </citation>
    <scope>NUCLEOTIDE SEQUENCE</scope>
    <source>
        <strain evidence="2">KCTC 42651</strain>
    </source>
</reference>
<gene>
    <name evidence="2" type="ORF">GCM10017083_39970</name>
</gene>
<evidence type="ECO:0000313" key="2">
    <source>
        <dbReference type="EMBL" id="GHD57907.1"/>
    </source>
</evidence>
<dbReference type="AlphaFoldDB" id="A0A918XUT3"/>
<organism evidence="2 3">
    <name type="scientific">Thalassobaculum fulvum</name>
    <dbReference type="NCBI Taxonomy" id="1633335"/>
    <lineage>
        <taxon>Bacteria</taxon>
        <taxon>Pseudomonadati</taxon>
        <taxon>Pseudomonadota</taxon>
        <taxon>Alphaproteobacteria</taxon>
        <taxon>Rhodospirillales</taxon>
        <taxon>Thalassobaculaceae</taxon>
        <taxon>Thalassobaculum</taxon>
    </lineage>
</organism>
<comment type="caution">
    <text evidence="2">The sequence shown here is derived from an EMBL/GenBank/DDBJ whole genome shotgun (WGS) entry which is preliminary data.</text>
</comment>
<keyword evidence="3" id="KW-1185">Reference proteome</keyword>
<accession>A0A918XUT3</accession>
<evidence type="ECO:0000256" key="1">
    <source>
        <dbReference type="SAM" id="MobiDB-lite"/>
    </source>
</evidence>
<name>A0A918XUT3_9PROT</name>
<dbReference type="Proteomes" id="UP000630353">
    <property type="component" value="Unassembled WGS sequence"/>
</dbReference>